<dbReference type="PANTHER" id="PTHR43591:SF24">
    <property type="entry name" value="2-METHOXY-6-POLYPRENYL-1,4-BENZOQUINOL METHYLASE, MITOCHONDRIAL"/>
    <property type="match status" value="1"/>
</dbReference>
<evidence type="ECO:0000313" key="3">
    <source>
        <dbReference type="Proteomes" id="UP000694660"/>
    </source>
</evidence>
<dbReference type="GO" id="GO:0032259">
    <property type="term" value="P:methylation"/>
    <property type="evidence" value="ECO:0007669"/>
    <property type="project" value="UniProtKB-KW"/>
</dbReference>
<reference evidence="3" key="1">
    <citation type="journal article" date="2022" name="ISME J.">
        <title>Genetic and phylogenetic analysis of dissimilatory iodate-reducing bacteria identifies potential niches across the world's oceans.</title>
        <authorList>
            <person name="Reyes-Umana V."/>
            <person name="Henning Z."/>
            <person name="Lee K."/>
            <person name="Barnum T.P."/>
            <person name="Coates J.D."/>
        </authorList>
    </citation>
    <scope>NUCLEOTIDE SEQUENCE [LARGE SCALE GENOMIC DNA]</scope>
    <source>
        <strain evidence="3">IR12</strain>
    </source>
</reference>
<protein>
    <submittedName>
        <fullName evidence="2">Class I SAM-dependent methyltransferase</fullName>
    </submittedName>
</protein>
<dbReference type="InterPro" id="IPR013216">
    <property type="entry name" value="Methyltransf_11"/>
</dbReference>
<keyword evidence="3" id="KW-1185">Reference proteome</keyword>
<feature type="domain" description="Methyltransferase type 11" evidence="1">
    <location>
        <begin position="32"/>
        <end position="114"/>
    </location>
</feature>
<dbReference type="Proteomes" id="UP000694660">
    <property type="component" value="Unassembled WGS sequence"/>
</dbReference>
<comment type="caution">
    <text evidence="2">The sequence shown here is derived from an EMBL/GenBank/DDBJ whole genome shotgun (WGS) entry which is preliminary data.</text>
</comment>
<evidence type="ECO:0000259" key="1">
    <source>
        <dbReference type="Pfam" id="PF08241"/>
    </source>
</evidence>
<dbReference type="Gene3D" id="3.40.50.150">
    <property type="entry name" value="Vaccinia Virus protein VP39"/>
    <property type="match status" value="1"/>
</dbReference>
<evidence type="ECO:0000313" key="2">
    <source>
        <dbReference type="EMBL" id="MBT0963073.1"/>
    </source>
</evidence>
<gene>
    <name evidence="2" type="ORF">I8J34_17970</name>
</gene>
<dbReference type="EMBL" id="JAEKFT010000024">
    <property type="protein sequence ID" value="MBT0963073.1"/>
    <property type="molecule type" value="Genomic_DNA"/>
</dbReference>
<sequence length="250" mass="27957">MRDLDTYRASEAERLRTDDLLSLMPAGGDTALDVGARDGHFSRLMAERFGQVTALDLSRPDIDHPKVVCVAGNVTALDYPDRHFDLVFCAEVLEHIPSPGLEQACAELARVCRKHLLIGVPFDQDIRVGRTTCSHCGGRNPPWGHVNRFDEARLTGLFPDLRLVQRSLVGSNRERTNALSAWLMDRAGNPYGTYSQDEPCLHCARPVGAPAARSFGQKLLTRAAFIGQRLQRPFVRTRANWIHLRFERGD</sequence>
<dbReference type="AlphaFoldDB" id="A0A944DER2"/>
<name>A0A944DER2_DENI1</name>
<accession>A0A944DER2</accession>
<dbReference type="RefSeq" id="WP_214363011.1">
    <property type="nucleotide sequence ID" value="NZ_JAEKFT010000024.1"/>
</dbReference>
<dbReference type="CDD" id="cd02440">
    <property type="entry name" value="AdoMet_MTases"/>
    <property type="match status" value="1"/>
</dbReference>
<organism evidence="2 3">
    <name type="scientific">Denitromonas iodatirespirans</name>
    <dbReference type="NCBI Taxonomy" id="2795389"/>
    <lineage>
        <taxon>Bacteria</taxon>
        <taxon>Pseudomonadati</taxon>
        <taxon>Pseudomonadota</taxon>
        <taxon>Betaproteobacteria</taxon>
        <taxon>Rhodocyclales</taxon>
        <taxon>Zoogloeaceae</taxon>
        <taxon>Denitromonas</taxon>
    </lineage>
</organism>
<dbReference type="Pfam" id="PF08241">
    <property type="entry name" value="Methyltransf_11"/>
    <property type="match status" value="1"/>
</dbReference>
<dbReference type="GO" id="GO:0008757">
    <property type="term" value="F:S-adenosylmethionine-dependent methyltransferase activity"/>
    <property type="evidence" value="ECO:0007669"/>
    <property type="project" value="InterPro"/>
</dbReference>
<dbReference type="PANTHER" id="PTHR43591">
    <property type="entry name" value="METHYLTRANSFERASE"/>
    <property type="match status" value="1"/>
</dbReference>
<proteinExistence type="predicted"/>
<dbReference type="SUPFAM" id="SSF53335">
    <property type="entry name" value="S-adenosyl-L-methionine-dependent methyltransferases"/>
    <property type="match status" value="1"/>
</dbReference>
<keyword evidence="2" id="KW-0489">Methyltransferase</keyword>
<dbReference type="InterPro" id="IPR029063">
    <property type="entry name" value="SAM-dependent_MTases_sf"/>
</dbReference>
<keyword evidence="2" id="KW-0808">Transferase</keyword>